<dbReference type="SFLD" id="SFLDG01150">
    <property type="entry name" value="Main.1:_Beta-like"/>
    <property type="match status" value="1"/>
</dbReference>
<feature type="domain" description="GST C-terminal" evidence="5">
    <location>
        <begin position="87"/>
        <end position="222"/>
    </location>
</feature>
<evidence type="ECO:0000256" key="2">
    <source>
        <dbReference type="ARBA" id="ARBA00022679"/>
    </source>
</evidence>
<protein>
    <recommendedName>
        <fullName evidence="1">glutathione transferase</fullName>
        <ecNumber evidence="1">2.5.1.18</ecNumber>
    </recommendedName>
</protein>
<dbReference type="InterPro" id="IPR040079">
    <property type="entry name" value="Glutathione_S-Trfase"/>
</dbReference>
<accession>A0A161KE81</accession>
<evidence type="ECO:0000313" key="6">
    <source>
        <dbReference type="EMBL" id="CUS42272.1"/>
    </source>
</evidence>
<dbReference type="GO" id="GO:0004364">
    <property type="term" value="F:glutathione transferase activity"/>
    <property type="evidence" value="ECO:0007669"/>
    <property type="project" value="UniProtKB-EC"/>
</dbReference>
<name>A0A161KE81_9ZZZZ</name>
<gene>
    <name evidence="6" type="ORF">MGWOODY_Tha613</name>
</gene>
<dbReference type="PROSITE" id="PS50404">
    <property type="entry name" value="GST_NTER"/>
    <property type="match status" value="1"/>
</dbReference>
<dbReference type="InterPro" id="IPR036282">
    <property type="entry name" value="Glutathione-S-Trfase_C_sf"/>
</dbReference>
<dbReference type="Gene3D" id="3.40.30.10">
    <property type="entry name" value="Glutaredoxin"/>
    <property type="match status" value="1"/>
</dbReference>
<feature type="domain" description="GST N-terminal" evidence="4">
    <location>
        <begin position="1"/>
        <end position="81"/>
    </location>
</feature>
<dbReference type="CDD" id="cd03189">
    <property type="entry name" value="GST_C_GTT1_like"/>
    <property type="match status" value="1"/>
</dbReference>
<dbReference type="SUPFAM" id="SSF47616">
    <property type="entry name" value="GST C-terminal domain-like"/>
    <property type="match status" value="1"/>
</dbReference>
<dbReference type="SFLD" id="SFLDG00358">
    <property type="entry name" value="Main_(cytGST)"/>
    <property type="match status" value="1"/>
</dbReference>
<sequence>MITLHHLENSRSQRILWLLEELGVEYEIKRYERDPKTNLAPPSLKAIHPLGKSPVITDNGKTIAESAVIIDYLINTYGKDRFMPEVGSDAYNQLQYWLHYAEGSLMPFLVMALIFQKVKSAPMPFFVRPVAKGIANQVLKSYVDPNVTNHLQFIEDHLSKNTWFAGDELSGADFQMIFPLEAAMSRSEVASKLPHVLAFVEKVHALSAYKAALKKGGPYAYA</sequence>
<organism evidence="6">
    <name type="scientific">hydrothermal vent metagenome</name>
    <dbReference type="NCBI Taxonomy" id="652676"/>
    <lineage>
        <taxon>unclassified sequences</taxon>
        <taxon>metagenomes</taxon>
        <taxon>ecological metagenomes</taxon>
    </lineage>
</organism>
<dbReference type="InterPro" id="IPR036249">
    <property type="entry name" value="Thioredoxin-like_sf"/>
</dbReference>
<dbReference type="EMBL" id="CZQC01000064">
    <property type="protein sequence ID" value="CUS42272.1"/>
    <property type="molecule type" value="Genomic_DNA"/>
</dbReference>
<dbReference type="EC" id="2.5.1.18" evidence="1"/>
<dbReference type="InterPro" id="IPR004045">
    <property type="entry name" value="Glutathione_S-Trfase_N"/>
</dbReference>
<evidence type="ECO:0000256" key="1">
    <source>
        <dbReference type="ARBA" id="ARBA00012452"/>
    </source>
</evidence>
<proteinExistence type="predicted"/>
<comment type="catalytic activity">
    <reaction evidence="3">
        <text>RX + glutathione = an S-substituted glutathione + a halide anion + H(+)</text>
        <dbReference type="Rhea" id="RHEA:16437"/>
        <dbReference type="ChEBI" id="CHEBI:15378"/>
        <dbReference type="ChEBI" id="CHEBI:16042"/>
        <dbReference type="ChEBI" id="CHEBI:17792"/>
        <dbReference type="ChEBI" id="CHEBI:57925"/>
        <dbReference type="ChEBI" id="CHEBI:90779"/>
        <dbReference type="EC" id="2.5.1.18"/>
    </reaction>
</comment>
<dbReference type="PANTHER" id="PTHR44051:SF9">
    <property type="entry name" value="GLUTATHIONE S-TRANSFERASE 1"/>
    <property type="match status" value="1"/>
</dbReference>
<keyword evidence="2 6" id="KW-0808">Transferase</keyword>
<dbReference type="GO" id="GO:0004601">
    <property type="term" value="F:peroxidase activity"/>
    <property type="evidence" value="ECO:0007669"/>
    <property type="project" value="UniProtKB-ARBA"/>
</dbReference>
<reference evidence="6" key="1">
    <citation type="submission" date="2015-10" db="EMBL/GenBank/DDBJ databases">
        <authorList>
            <person name="Gilbert D.G."/>
        </authorList>
    </citation>
    <scope>NUCLEOTIDE SEQUENCE</scope>
</reference>
<dbReference type="PANTHER" id="PTHR44051">
    <property type="entry name" value="GLUTATHIONE S-TRANSFERASE-RELATED"/>
    <property type="match status" value="1"/>
</dbReference>
<dbReference type="CDD" id="cd03046">
    <property type="entry name" value="GST_N_GTT1_like"/>
    <property type="match status" value="1"/>
</dbReference>
<evidence type="ECO:0000259" key="5">
    <source>
        <dbReference type="PROSITE" id="PS50405"/>
    </source>
</evidence>
<dbReference type="SFLD" id="SFLDS00019">
    <property type="entry name" value="Glutathione_Transferase_(cytos"/>
    <property type="match status" value="1"/>
</dbReference>
<evidence type="ECO:0000256" key="3">
    <source>
        <dbReference type="ARBA" id="ARBA00047960"/>
    </source>
</evidence>
<dbReference type="Pfam" id="PF02798">
    <property type="entry name" value="GST_N"/>
    <property type="match status" value="1"/>
</dbReference>
<evidence type="ECO:0000259" key="4">
    <source>
        <dbReference type="PROSITE" id="PS50404"/>
    </source>
</evidence>
<dbReference type="GO" id="GO:0005737">
    <property type="term" value="C:cytoplasm"/>
    <property type="evidence" value="ECO:0007669"/>
    <property type="project" value="UniProtKB-ARBA"/>
</dbReference>
<dbReference type="Pfam" id="PF00043">
    <property type="entry name" value="GST_C"/>
    <property type="match status" value="1"/>
</dbReference>
<dbReference type="AlphaFoldDB" id="A0A161KE81"/>
<dbReference type="SUPFAM" id="SSF52833">
    <property type="entry name" value="Thioredoxin-like"/>
    <property type="match status" value="1"/>
</dbReference>
<dbReference type="InterPro" id="IPR010987">
    <property type="entry name" value="Glutathione-S-Trfase_C-like"/>
</dbReference>
<dbReference type="InterPro" id="IPR004046">
    <property type="entry name" value="GST_C"/>
</dbReference>
<dbReference type="PROSITE" id="PS50405">
    <property type="entry name" value="GST_CTER"/>
    <property type="match status" value="1"/>
</dbReference>
<dbReference type="FunFam" id="3.40.30.10:FF:000156">
    <property type="entry name" value="Glutathione S-transferase 1"/>
    <property type="match status" value="1"/>
</dbReference>
<dbReference type="Gene3D" id="1.20.1050.10">
    <property type="match status" value="1"/>
</dbReference>